<evidence type="ECO:0000313" key="8">
    <source>
        <dbReference type="EMBL" id="KAH7060900.1"/>
    </source>
</evidence>
<dbReference type="InterPro" id="IPR037817">
    <property type="entry name" value="TAF7"/>
</dbReference>
<dbReference type="InterPro" id="IPR006751">
    <property type="entry name" value="TAFII55_prot_cons_reg"/>
</dbReference>
<comment type="caution">
    <text evidence="8">The sequence shown here is derived from an EMBL/GenBank/DDBJ whole genome shotgun (WGS) entry which is preliminary data.</text>
</comment>
<evidence type="ECO:0000256" key="6">
    <source>
        <dbReference type="SAM" id="MobiDB-lite"/>
    </source>
</evidence>
<evidence type="ECO:0000256" key="3">
    <source>
        <dbReference type="ARBA" id="ARBA00023015"/>
    </source>
</evidence>
<evidence type="ECO:0000256" key="5">
    <source>
        <dbReference type="ARBA" id="ARBA00023242"/>
    </source>
</evidence>
<protein>
    <submittedName>
        <fullName evidence="8">TAFII55 protein conserved region-domain-containing protein</fullName>
    </submittedName>
</protein>
<evidence type="ECO:0000259" key="7">
    <source>
        <dbReference type="SMART" id="SM01370"/>
    </source>
</evidence>
<feature type="region of interest" description="Disordered" evidence="6">
    <location>
        <begin position="1"/>
        <end position="149"/>
    </location>
</feature>
<evidence type="ECO:0000313" key="9">
    <source>
        <dbReference type="Proteomes" id="UP000774617"/>
    </source>
</evidence>
<dbReference type="PANTHER" id="PTHR12228">
    <property type="entry name" value="TRANSCRIPTION INITIATION FACTOR TFIID 55 KD SUBUNIT-RELATED"/>
    <property type="match status" value="1"/>
</dbReference>
<dbReference type="SMART" id="SM01370">
    <property type="entry name" value="TAFII55_N"/>
    <property type="match status" value="1"/>
</dbReference>
<name>A0ABQ8GMP7_9PEZI</name>
<feature type="compositionally biased region" description="Acidic residues" evidence="6">
    <location>
        <begin position="481"/>
        <end position="504"/>
    </location>
</feature>
<feature type="compositionally biased region" description="Low complexity" evidence="6">
    <location>
        <begin position="85"/>
        <end position="94"/>
    </location>
</feature>
<feature type="region of interest" description="Disordered" evidence="6">
    <location>
        <begin position="349"/>
        <end position="374"/>
    </location>
</feature>
<keyword evidence="9" id="KW-1185">Reference proteome</keyword>
<dbReference type="EMBL" id="JAGTJR010000005">
    <property type="protein sequence ID" value="KAH7060900.1"/>
    <property type="molecule type" value="Genomic_DNA"/>
</dbReference>
<proteinExistence type="inferred from homology"/>
<keyword evidence="5" id="KW-0539">Nucleus</keyword>
<dbReference type="CDD" id="cd08047">
    <property type="entry name" value="TAF7"/>
    <property type="match status" value="1"/>
</dbReference>
<organism evidence="8 9">
    <name type="scientific">Macrophomina phaseolina</name>
    <dbReference type="NCBI Taxonomy" id="35725"/>
    <lineage>
        <taxon>Eukaryota</taxon>
        <taxon>Fungi</taxon>
        <taxon>Dikarya</taxon>
        <taxon>Ascomycota</taxon>
        <taxon>Pezizomycotina</taxon>
        <taxon>Dothideomycetes</taxon>
        <taxon>Dothideomycetes incertae sedis</taxon>
        <taxon>Botryosphaeriales</taxon>
        <taxon>Botryosphaeriaceae</taxon>
        <taxon>Macrophomina</taxon>
    </lineage>
</organism>
<feature type="domain" description="TAFII55 protein conserved region" evidence="7">
    <location>
        <begin position="184"/>
        <end position="347"/>
    </location>
</feature>
<accession>A0ABQ8GMP7</accession>
<evidence type="ECO:0000256" key="4">
    <source>
        <dbReference type="ARBA" id="ARBA00023163"/>
    </source>
</evidence>
<comment type="subcellular location">
    <subcellularLocation>
        <location evidence="1">Nucleus</location>
    </subcellularLocation>
</comment>
<keyword evidence="4" id="KW-0804">Transcription</keyword>
<dbReference type="PANTHER" id="PTHR12228:SF0">
    <property type="entry name" value="TATA-BOX BINDING PROTEIN ASSOCIATED FACTOR 7"/>
    <property type="match status" value="1"/>
</dbReference>
<keyword evidence="3" id="KW-0805">Transcription regulation</keyword>
<gene>
    <name evidence="8" type="ORF">B0J12DRAFT_348866</name>
</gene>
<feature type="region of interest" description="Disordered" evidence="6">
    <location>
        <begin position="449"/>
        <end position="512"/>
    </location>
</feature>
<feature type="compositionally biased region" description="Basic and acidic residues" evidence="6">
    <location>
        <begin position="283"/>
        <end position="298"/>
    </location>
</feature>
<feature type="compositionally biased region" description="Basic and acidic residues" evidence="6">
    <location>
        <begin position="358"/>
        <end position="367"/>
    </location>
</feature>
<feature type="region of interest" description="Disordered" evidence="6">
    <location>
        <begin position="283"/>
        <end position="303"/>
    </location>
</feature>
<sequence>MSSNDPQKPQSFKLKLGAFKPPEASTPSPTTPGGSGIKLSFKAKSTQNTPITETAPPLPLPAPQTTSPNQQKKRKYTKKDKSGEGSSAAGPAAPKQTKKRQREDEAGGAIASTKKSKPTLSLKTSQPPPPGPQRTHSISLKLKQTPKTPTVQRIKVKHVGQPPERQLGVGYDSEADDAEIDPVIESQFILRMQPGPDCDYLHKAIAEKRIGLPVREGGADVRFRFFDKEGRRCCVTIQNHHYAACMVDLPCILEGMKSWEKKSGWYKTSDICQMLLVHTRVDTEEKAKDAPPPREVDQKTWQYPHGLTPPMHYVRKRRFRKRVSTRTIEAVEEEVERLLALDEKAAKQGGSSSYDLIDPNRPDRDEASSLVGDEDAVGELVDADAAYMDDEADAEGEVDIEEMERLLAMDGDGQDDPITSIEAPTPDTAMSGIDPAHAVAQHALAGTIVPPDSGIPSSTIAGTPIAETPVATPGGSASAEPDTEQDEEDDEDDDDEDDEIDEADAAAQEMKAQLREEVADLQREVENARQQMERQNNPLLKQRLMAKFKSLQSDLELKKASLGDEDDE</sequence>
<evidence type="ECO:0000256" key="2">
    <source>
        <dbReference type="ARBA" id="ARBA00009368"/>
    </source>
</evidence>
<dbReference type="Proteomes" id="UP000774617">
    <property type="component" value="Unassembled WGS sequence"/>
</dbReference>
<comment type="similarity">
    <text evidence="2">Belongs to the TAF7 family.</text>
</comment>
<feature type="compositionally biased region" description="Polar residues" evidence="6">
    <location>
        <begin position="1"/>
        <end position="10"/>
    </location>
</feature>
<dbReference type="Pfam" id="PF04658">
    <property type="entry name" value="TAFII55_N"/>
    <property type="match status" value="1"/>
</dbReference>
<evidence type="ECO:0000256" key="1">
    <source>
        <dbReference type="ARBA" id="ARBA00004123"/>
    </source>
</evidence>
<reference evidence="8 9" key="1">
    <citation type="journal article" date="2021" name="Nat. Commun.">
        <title>Genetic determinants of endophytism in the Arabidopsis root mycobiome.</title>
        <authorList>
            <person name="Mesny F."/>
            <person name="Miyauchi S."/>
            <person name="Thiergart T."/>
            <person name="Pickel B."/>
            <person name="Atanasova L."/>
            <person name="Karlsson M."/>
            <person name="Huettel B."/>
            <person name="Barry K.W."/>
            <person name="Haridas S."/>
            <person name="Chen C."/>
            <person name="Bauer D."/>
            <person name="Andreopoulos W."/>
            <person name="Pangilinan J."/>
            <person name="LaButti K."/>
            <person name="Riley R."/>
            <person name="Lipzen A."/>
            <person name="Clum A."/>
            <person name="Drula E."/>
            <person name="Henrissat B."/>
            <person name="Kohler A."/>
            <person name="Grigoriev I.V."/>
            <person name="Martin F.M."/>
            <person name="Hacquard S."/>
        </authorList>
    </citation>
    <scope>NUCLEOTIDE SEQUENCE [LARGE SCALE GENOMIC DNA]</scope>
    <source>
        <strain evidence="8 9">MPI-SDFR-AT-0080</strain>
    </source>
</reference>